<dbReference type="PANTHER" id="PTHR33651:SF2">
    <property type="entry name" value="PI3K_PI4K CATALYTIC DOMAIN-CONTAINING PROTEIN"/>
    <property type="match status" value="1"/>
</dbReference>
<dbReference type="EMBL" id="GL379884">
    <property type="protein sequence ID" value="EGT60429.1"/>
    <property type="molecule type" value="Genomic_DNA"/>
</dbReference>
<dbReference type="eggNOG" id="KOG0987">
    <property type="taxonomic scope" value="Eukaryota"/>
</dbReference>
<dbReference type="OrthoDB" id="5809319at2759"/>
<evidence type="ECO:0000313" key="2">
    <source>
        <dbReference type="Proteomes" id="UP000008068"/>
    </source>
</evidence>
<dbReference type="Proteomes" id="UP000008068">
    <property type="component" value="Unassembled WGS sequence"/>
</dbReference>
<dbReference type="InParanoid" id="G0NHB5"/>
<proteinExistence type="predicted"/>
<dbReference type="HOGENOM" id="CLU_051410_1_0_1"/>
<gene>
    <name evidence="1" type="ORF">CAEBREN_11903</name>
</gene>
<organism evidence="2">
    <name type="scientific">Caenorhabditis brenneri</name>
    <name type="common">Nematode worm</name>
    <dbReference type="NCBI Taxonomy" id="135651"/>
    <lineage>
        <taxon>Eukaryota</taxon>
        <taxon>Metazoa</taxon>
        <taxon>Ecdysozoa</taxon>
        <taxon>Nematoda</taxon>
        <taxon>Chromadorea</taxon>
        <taxon>Rhabditida</taxon>
        <taxon>Rhabditina</taxon>
        <taxon>Rhabditomorpha</taxon>
        <taxon>Rhabditoidea</taxon>
        <taxon>Rhabditidae</taxon>
        <taxon>Peloderinae</taxon>
        <taxon>Caenorhabditis</taxon>
    </lineage>
</organism>
<accession>G0NHB5</accession>
<dbReference type="PANTHER" id="PTHR33651">
    <property type="entry name" value="PROTEIN CBG06246"/>
    <property type="match status" value="1"/>
</dbReference>
<sequence length="434" mass="50187">MRTKTKKITIRLVGEDEDVEFKRVDVNPKIDANDLQKLVEEWTKIPPGFQEIKFNGTEVLYGERPIKGIKTGEELVVKHTELSWWNEYKNCVELMKKSRSDKVALAKEAVKHHTRLKESGFFNVYAQFSNFRRQNHTKVAAWTDEDVVLICKATEEYFRNIHDERRGNEDSEFKIYFEERPAEVGGRPASTIAFVRIHGEDVFTKFNIKCHHSDPEGSSSDQEPDVSEFYCYKLLALIGVAPESHFISPSTSTGTKTSTYVATEWKDELELLETVIEENSLTADVVVQLVVLRVLLSIDDLHEQNCGRWKGTQDVAIVGFAPSDQFGVPAGIKDALLRTFPNKYWKTQWSDIKKEYDDDTWLKMAKKYLDKWDLENKLDLAKEQFDPTRGILKDLENGFKKRQDRESPTDQLNNYIDVIRENLEKAETLFNSLV</sequence>
<evidence type="ECO:0000313" key="1">
    <source>
        <dbReference type="EMBL" id="EGT60429.1"/>
    </source>
</evidence>
<reference evidence="2" key="1">
    <citation type="submission" date="2011-07" db="EMBL/GenBank/DDBJ databases">
        <authorList>
            <consortium name="Caenorhabditis brenneri Sequencing and Analysis Consortium"/>
            <person name="Wilson R.K."/>
        </authorList>
    </citation>
    <scope>NUCLEOTIDE SEQUENCE [LARGE SCALE GENOMIC DNA]</scope>
    <source>
        <strain evidence="2">PB2801</strain>
    </source>
</reference>
<keyword evidence="2" id="KW-1185">Reference proteome</keyword>
<dbReference type="AlphaFoldDB" id="G0NHB5"/>
<evidence type="ECO:0008006" key="3">
    <source>
        <dbReference type="Google" id="ProtNLM"/>
    </source>
</evidence>
<dbReference type="OMA" id="KHTELSW"/>
<name>G0NHB5_CAEBE</name>
<protein>
    <recommendedName>
        <fullName evidence="3">Ubiquitin-like domain-containing protein</fullName>
    </recommendedName>
</protein>
<dbReference type="STRING" id="135651.G0NHB5"/>